<dbReference type="Proteomes" id="UP001487740">
    <property type="component" value="Unassembled WGS sequence"/>
</dbReference>
<gene>
    <name evidence="2" type="ORF">O3P69_012081</name>
</gene>
<protein>
    <submittedName>
        <fullName evidence="2">Uncharacterized protein</fullName>
    </submittedName>
</protein>
<reference evidence="2 3" key="1">
    <citation type="submission" date="2023-03" db="EMBL/GenBank/DDBJ databases">
        <title>High-quality genome of Scylla paramamosain provides insights in environmental adaptation.</title>
        <authorList>
            <person name="Zhang L."/>
        </authorList>
    </citation>
    <scope>NUCLEOTIDE SEQUENCE [LARGE SCALE GENOMIC DNA]</scope>
    <source>
        <strain evidence="2">LZ_2023a</strain>
        <tissue evidence="2">Muscle</tissue>
    </source>
</reference>
<comment type="caution">
    <text evidence="2">The sequence shown here is derived from an EMBL/GenBank/DDBJ whole genome shotgun (WGS) entry which is preliminary data.</text>
</comment>
<evidence type="ECO:0000256" key="1">
    <source>
        <dbReference type="SAM" id="MobiDB-lite"/>
    </source>
</evidence>
<accession>A0AAW0TCF0</accession>
<keyword evidence="3" id="KW-1185">Reference proteome</keyword>
<dbReference type="EMBL" id="JARAKH010000033">
    <property type="protein sequence ID" value="KAK8385047.1"/>
    <property type="molecule type" value="Genomic_DNA"/>
</dbReference>
<dbReference type="AlphaFoldDB" id="A0AAW0TCF0"/>
<evidence type="ECO:0000313" key="2">
    <source>
        <dbReference type="EMBL" id="KAK8385047.1"/>
    </source>
</evidence>
<evidence type="ECO:0000313" key="3">
    <source>
        <dbReference type="Proteomes" id="UP001487740"/>
    </source>
</evidence>
<proteinExistence type="predicted"/>
<sequence>MTFANRKEVTSTGGTQQDYFVGGGPTPLSLDPLEELVADILEIKNGQIGCYNKHQIFAAANNTPAPAGKSERLA</sequence>
<name>A0AAW0TCF0_SCYPA</name>
<feature type="region of interest" description="Disordered" evidence="1">
    <location>
        <begin position="1"/>
        <end position="25"/>
    </location>
</feature>
<organism evidence="2 3">
    <name type="scientific">Scylla paramamosain</name>
    <name type="common">Mud crab</name>
    <dbReference type="NCBI Taxonomy" id="85552"/>
    <lineage>
        <taxon>Eukaryota</taxon>
        <taxon>Metazoa</taxon>
        <taxon>Ecdysozoa</taxon>
        <taxon>Arthropoda</taxon>
        <taxon>Crustacea</taxon>
        <taxon>Multicrustacea</taxon>
        <taxon>Malacostraca</taxon>
        <taxon>Eumalacostraca</taxon>
        <taxon>Eucarida</taxon>
        <taxon>Decapoda</taxon>
        <taxon>Pleocyemata</taxon>
        <taxon>Brachyura</taxon>
        <taxon>Eubrachyura</taxon>
        <taxon>Portunoidea</taxon>
        <taxon>Portunidae</taxon>
        <taxon>Portuninae</taxon>
        <taxon>Scylla</taxon>
    </lineage>
</organism>